<keyword evidence="1 4" id="KW-0808">Transferase</keyword>
<evidence type="ECO:0000313" key="5">
    <source>
        <dbReference type="Proteomes" id="UP000197361"/>
    </source>
</evidence>
<dbReference type="Gene3D" id="3.40.630.30">
    <property type="match status" value="1"/>
</dbReference>
<sequence length="153" mass="16867">MTPAVRRLGPDDVETMRGLNALYGEAFDDRETYRYDCPDAAWLARQLGKDGIILLVAEQDGLIVGGLTAYDLPKLEAARSEIYLYDLAVAKAHRRRGIATALIAEVQHIAAETGAWAVFVQADYVDPPAVALYTKLGVREEVLHFDLPPLARD</sequence>
<dbReference type="RefSeq" id="WP_088441180.1">
    <property type="nucleotide sequence ID" value="NZ_BMMC01000006.1"/>
</dbReference>
<dbReference type="Proteomes" id="UP000197361">
    <property type="component" value="Unassembled WGS sequence"/>
</dbReference>
<dbReference type="InterPro" id="IPR016181">
    <property type="entry name" value="Acyl_CoA_acyltransferase"/>
</dbReference>
<accession>A0A246JW89</accession>
<dbReference type="AlphaFoldDB" id="A0A246JW89"/>
<dbReference type="Pfam" id="PF00583">
    <property type="entry name" value="Acetyltransf_1"/>
    <property type="match status" value="1"/>
</dbReference>
<reference evidence="4 5" key="1">
    <citation type="journal article" date="2010" name="Int. J. Syst. Evol. Microbiol.">
        <title>Sphingopyxis bauzanensis sp. nov., a psychrophilic bacterium isolated from soil.</title>
        <authorList>
            <person name="Zhang D.C."/>
            <person name="Liu H.C."/>
            <person name="Xin Y.H."/>
            <person name="Zhou Y.G."/>
            <person name="Schinner F."/>
            <person name="Margesin R."/>
        </authorList>
    </citation>
    <scope>NUCLEOTIDE SEQUENCE [LARGE SCALE GENOMIC DNA]</scope>
    <source>
        <strain evidence="4 5">DSM 22271</strain>
    </source>
</reference>
<dbReference type="CDD" id="cd04301">
    <property type="entry name" value="NAT_SF"/>
    <property type="match status" value="1"/>
</dbReference>
<evidence type="ECO:0000313" key="4">
    <source>
        <dbReference type="EMBL" id="OWQ97329.1"/>
    </source>
</evidence>
<name>A0A246JW89_9SPHN</name>
<keyword evidence="5" id="KW-1185">Reference proteome</keyword>
<protein>
    <submittedName>
        <fullName evidence="4">AAC(3)-I family aminoglycoside 3-N-acetyltransferase</fullName>
    </submittedName>
</protein>
<dbReference type="GO" id="GO:0016747">
    <property type="term" value="F:acyltransferase activity, transferring groups other than amino-acyl groups"/>
    <property type="evidence" value="ECO:0007669"/>
    <property type="project" value="InterPro"/>
</dbReference>
<proteinExistence type="predicted"/>
<dbReference type="PROSITE" id="PS51186">
    <property type="entry name" value="GNAT"/>
    <property type="match status" value="1"/>
</dbReference>
<organism evidence="4 5">
    <name type="scientific">Sphingopyxis bauzanensis</name>
    <dbReference type="NCBI Taxonomy" id="651663"/>
    <lineage>
        <taxon>Bacteria</taxon>
        <taxon>Pseudomonadati</taxon>
        <taxon>Pseudomonadota</taxon>
        <taxon>Alphaproteobacteria</taxon>
        <taxon>Sphingomonadales</taxon>
        <taxon>Sphingomonadaceae</taxon>
        <taxon>Sphingopyxis</taxon>
    </lineage>
</organism>
<dbReference type="NCBIfam" id="NF033083">
    <property type="entry name" value="AAC_3_I"/>
    <property type="match status" value="1"/>
</dbReference>
<keyword evidence="2" id="KW-0012">Acyltransferase</keyword>
<dbReference type="InterPro" id="IPR000182">
    <property type="entry name" value="GNAT_dom"/>
</dbReference>
<evidence type="ECO:0000259" key="3">
    <source>
        <dbReference type="PROSITE" id="PS51186"/>
    </source>
</evidence>
<gene>
    <name evidence="4" type="ORF">CDQ92_09830</name>
</gene>
<dbReference type="SUPFAM" id="SSF55729">
    <property type="entry name" value="Acyl-CoA N-acyltransferases (Nat)"/>
    <property type="match status" value="1"/>
</dbReference>
<dbReference type="PANTHER" id="PTHR43877">
    <property type="entry name" value="AMINOALKYLPHOSPHONATE N-ACETYLTRANSFERASE-RELATED-RELATED"/>
    <property type="match status" value="1"/>
</dbReference>
<dbReference type="OrthoDB" id="9796129at2"/>
<dbReference type="InterPro" id="IPR050832">
    <property type="entry name" value="Bact_Acetyltransf"/>
</dbReference>
<dbReference type="EMBL" id="NISK01000002">
    <property type="protein sequence ID" value="OWQ97329.1"/>
    <property type="molecule type" value="Genomic_DNA"/>
</dbReference>
<evidence type="ECO:0000256" key="1">
    <source>
        <dbReference type="ARBA" id="ARBA00022679"/>
    </source>
</evidence>
<dbReference type="PANTHER" id="PTHR43877:SF2">
    <property type="entry name" value="AMINOALKYLPHOSPHONATE N-ACETYLTRANSFERASE-RELATED"/>
    <property type="match status" value="1"/>
</dbReference>
<evidence type="ECO:0000256" key="2">
    <source>
        <dbReference type="ARBA" id="ARBA00023315"/>
    </source>
</evidence>
<feature type="domain" description="N-acetyltransferase" evidence="3">
    <location>
        <begin position="3"/>
        <end position="153"/>
    </location>
</feature>
<comment type="caution">
    <text evidence="4">The sequence shown here is derived from an EMBL/GenBank/DDBJ whole genome shotgun (WGS) entry which is preliminary data.</text>
</comment>